<gene>
    <name evidence="1" type="ORF">KPL71_005611</name>
</gene>
<reference evidence="2" key="1">
    <citation type="journal article" date="2023" name="Hortic. Res.">
        <title>A chromosome-level phased genome enabling allele-level studies in sweet orange: a case study on citrus Huanglongbing tolerance.</title>
        <authorList>
            <person name="Wu B."/>
            <person name="Yu Q."/>
            <person name="Deng Z."/>
            <person name="Duan Y."/>
            <person name="Luo F."/>
            <person name="Gmitter F. Jr."/>
        </authorList>
    </citation>
    <scope>NUCLEOTIDE SEQUENCE [LARGE SCALE GENOMIC DNA]</scope>
    <source>
        <strain evidence="2">cv. Valencia</strain>
    </source>
</reference>
<organism evidence="1 2">
    <name type="scientific">Citrus sinensis</name>
    <name type="common">Sweet orange</name>
    <name type="synonym">Citrus aurantium var. sinensis</name>
    <dbReference type="NCBI Taxonomy" id="2711"/>
    <lineage>
        <taxon>Eukaryota</taxon>
        <taxon>Viridiplantae</taxon>
        <taxon>Streptophyta</taxon>
        <taxon>Embryophyta</taxon>
        <taxon>Tracheophyta</taxon>
        <taxon>Spermatophyta</taxon>
        <taxon>Magnoliopsida</taxon>
        <taxon>eudicotyledons</taxon>
        <taxon>Gunneridae</taxon>
        <taxon>Pentapetalae</taxon>
        <taxon>rosids</taxon>
        <taxon>malvids</taxon>
        <taxon>Sapindales</taxon>
        <taxon>Rutaceae</taxon>
        <taxon>Aurantioideae</taxon>
        <taxon>Citrus</taxon>
    </lineage>
</organism>
<name>A0ACB8NEU0_CITSI</name>
<sequence>MDLYIICRLPVLHLNANKFGAEIPTFSMQRMTSLHPSELESGTTDSVTSSPRSEHQHDPHLTRVRFMCSFGGKILPRPHDNQLRYVGGDTRIVAVHRSSTFSTLLTKLSKLAGSSNISVKYQLPNEDLDALISVTTDEDVENMIEEYDRLAQNQNTRSARLRLFLFTKGEDSVSRASSISSLLDASTNREHWFFDAINNGAAPGSGLERGRSEASSIFSEAPDYLFGLENSDETQPRELKPKSRLMLHDNVSVSDPGSPAPVVSSPFCSTSSGPTVPSMPDLPPVKTKPDNPAPVLESKHSGQIDGFSELQAVQQTGYSGQPMWHYVSETRYSSPAVQQKTPVYYVPGPVQTGNAPVQQAGPIRAQYVPQYQVPPGGQIPVGYHQPVPGPGQVYGGTVRSVVTMDHSYDQPVRVVSADGVNQQVYYGVRNAGLVPGYPGMMIPGGEELRKSGSDATPGRISQS</sequence>
<dbReference type="EMBL" id="CM039171">
    <property type="protein sequence ID" value="KAH9796666.1"/>
    <property type="molecule type" value="Genomic_DNA"/>
</dbReference>
<comment type="caution">
    <text evidence="1">The sequence shown here is derived from an EMBL/GenBank/DDBJ whole genome shotgun (WGS) entry which is preliminary data.</text>
</comment>
<keyword evidence="2" id="KW-1185">Reference proteome</keyword>
<proteinExistence type="predicted"/>
<protein>
    <submittedName>
        <fullName evidence="1">PB1 domain-containing protein</fullName>
    </submittedName>
</protein>
<evidence type="ECO:0000313" key="2">
    <source>
        <dbReference type="Proteomes" id="UP000829398"/>
    </source>
</evidence>
<dbReference type="Proteomes" id="UP000829398">
    <property type="component" value="Chromosome 2"/>
</dbReference>
<accession>A0ACB8NEU0</accession>
<evidence type="ECO:0000313" key="1">
    <source>
        <dbReference type="EMBL" id="KAH9796666.1"/>
    </source>
</evidence>